<gene>
    <name evidence="2" type="ORF">ATNIH1004_011343</name>
</gene>
<feature type="region of interest" description="Disordered" evidence="1">
    <location>
        <begin position="252"/>
        <end position="298"/>
    </location>
</feature>
<dbReference type="EMBL" id="QUQM01000008">
    <property type="protein sequence ID" value="KAA8642399.1"/>
    <property type="molecule type" value="Genomic_DNA"/>
</dbReference>
<feature type="compositionally biased region" description="Low complexity" evidence="1">
    <location>
        <begin position="147"/>
        <end position="162"/>
    </location>
</feature>
<proteinExistence type="predicted"/>
<feature type="region of interest" description="Disordered" evidence="1">
    <location>
        <begin position="115"/>
        <end position="168"/>
    </location>
</feature>
<dbReference type="AlphaFoldDB" id="A0A5M9MD02"/>
<feature type="compositionally biased region" description="Low complexity" evidence="1">
    <location>
        <begin position="265"/>
        <end position="286"/>
    </location>
</feature>
<dbReference type="RefSeq" id="XP_033421761.1">
    <property type="nucleotide sequence ID" value="XM_033575906.1"/>
</dbReference>
<dbReference type="Proteomes" id="UP000324241">
    <property type="component" value="Unassembled WGS sequence"/>
</dbReference>
<evidence type="ECO:0000313" key="3">
    <source>
        <dbReference type="Proteomes" id="UP000324241"/>
    </source>
</evidence>
<dbReference type="GeneID" id="54334044"/>
<evidence type="ECO:0000313" key="2">
    <source>
        <dbReference type="EMBL" id="KAA8642399.1"/>
    </source>
</evidence>
<protein>
    <submittedName>
        <fullName evidence="2">Uncharacterized protein</fullName>
    </submittedName>
</protein>
<feature type="region of interest" description="Disordered" evidence="1">
    <location>
        <begin position="228"/>
        <end position="247"/>
    </location>
</feature>
<evidence type="ECO:0000256" key="1">
    <source>
        <dbReference type="SAM" id="MobiDB-lite"/>
    </source>
</evidence>
<sequence length="298" mass="32188">MFPIYAQNIAMKLDLLIASFSTTSGPGEDATQTVKFANGTTAVLEFTAGYIAKKPFDFATGEEAWTGFCAPSPAHAAAKRATPEAALVLPGPTSYPKPVVRDNYNLISGSEGPALVLSEPRNGSTSLMSQFSPYHHSSPTSTKPLNPQRLPTTQPSSSTRPSKTAERGWDTNNAYDLFRALFPEEDVCTAARYRDNEALRLMFKTARNVGAKDEAFYIFGPHIATKEMLPPDQKTQKPTSFHGRRPMVLRNTTGHTLLRSPPIPTSTASPSGSSRSVATGLSSSTRPQPPSPRKKSSL</sequence>
<name>A0A5M9MD02_9EURO</name>
<reference evidence="2 3" key="1">
    <citation type="submission" date="2019-08" db="EMBL/GenBank/DDBJ databases">
        <title>The genome sequence of a newly discovered highly antifungal drug resistant Aspergillus species, Aspergillus tanneri NIH 1004.</title>
        <authorList>
            <person name="Mounaud S."/>
            <person name="Singh I."/>
            <person name="Joardar V."/>
            <person name="Pakala S."/>
            <person name="Pakala S."/>
            <person name="Venepally P."/>
            <person name="Chung J.K."/>
            <person name="Losada L."/>
            <person name="Nierman W.C."/>
        </authorList>
    </citation>
    <scope>NUCLEOTIDE SEQUENCE [LARGE SCALE GENOMIC DNA]</scope>
    <source>
        <strain evidence="2 3">NIH1004</strain>
    </source>
</reference>
<comment type="caution">
    <text evidence="2">The sequence shown here is derived from an EMBL/GenBank/DDBJ whole genome shotgun (WGS) entry which is preliminary data.</text>
</comment>
<accession>A0A5M9MD02</accession>
<feature type="compositionally biased region" description="Polar residues" evidence="1">
    <location>
        <begin position="121"/>
        <end position="145"/>
    </location>
</feature>
<organism evidence="2 3">
    <name type="scientific">Aspergillus tanneri</name>
    <dbReference type="NCBI Taxonomy" id="1220188"/>
    <lineage>
        <taxon>Eukaryota</taxon>
        <taxon>Fungi</taxon>
        <taxon>Dikarya</taxon>
        <taxon>Ascomycota</taxon>
        <taxon>Pezizomycotina</taxon>
        <taxon>Eurotiomycetes</taxon>
        <taxon>Eurotiomycetidae</taxon>
        <taxon>Eurotiales</taxon>
        <taxon>Aspergillaceae</taxon>
        <taxon>Aspergillus</taxon>
        <taxon>Aspergillus subgen. Circumdati</taxon>
    </lineage>
</organism>
<dbReference type="VEuPathDB" id="FungiDB:EYZ11_006818"/>